<feature type="region of interest" description="Disordered" evidence="1">
    <location>
        <begin position="55"/>
        <end position="86"/>
    </location>
</feature>
<gene>
    <name evidence="3" type="ORF">HUJ06_001424</name>
</gene>
<evidence type="ECO:0000256" key="1">
    <source>
        <dbReference type="SAM" id="MobiDB-lite"/>
    </source>
</evidence>
<comment type="caution">
    <text evidence="3">The sequence shown here is derived from an EMBL/GenBank/DDBJ whole genome shotgun (WGS) entry which is preliminary data.</text>
</comment>
<organism evidence="3 4">
    <name type="scientific">Nelumbo nucifera</name>
    <name type="common">Sacred lotus</name>
    <dbReference type="NCBI Taxonomy" id="4432"/>
    <lineage>
        <taxon>Eukaryota</taxon>
        <taxon>Viridiplantae</taxon>
        <taxon>Streptophyta</taxon>
        <taxon>Embryophyta</taxon>
        <taxon>Tracheophyta</taxon>
        <taxon>Spermatophyta</taxon>
        <taxon>Magnoliopsida</taxon>
        <taxon>Proteales</taxon>
        <taxon>Nelumbonaceae</taxon>
        <taxon>Nelumbo</taxon>
    </lineage>
</organism>
<feature type="chain" id="PRO_5032934880" evidence="2">
    <location>
        <begin position="27"/>
        <end position="86"/>
    </location>
</feature>
<dbReference type="AlphaFoldDB" id="A0A822ZA85"/>
<name>A0A822ZA85_NELNU</name>
<evidence type="ECO:0000256" key="2">
    <source>
        <dbReference type="SAM" id="SignalP"/>
    </source>
</evidence>
<evidence type="ECO:0000313" key="4">
    <source>
        <dbReference type="Proteomes" id="UP000607653"/>
    </source>
</evidence>
<keyword evidence="2" id="KW-0732">Signal</keyword>
<evidence type="ECO:0000313" key="3">
    <source>
        <dbReference type="EMBL" id="DAD43194.1"/>
    </source>
</evidence>
<keyword evidence="4" id="KW-1185">Reference proteome</keyword>
<protein>
    <submittedName>
        <fullName evidence="3">Uncharacterized protein</fullName>
    </submittedName>
</protein>
<dbReference type="Proteomes" id="UP000607653">
    <property type="component" value="Unassembled WGS sequence"/>
</dbReference>
<reference evidence="3 4" key="1">
    <citation type="journal article" date="2020" name="Mol. Biol. Evol.">
        <title>Distinct Expression and Methylation Patterns for Genes with Different Fates following a Single Whole-Genome Duplication in Flowering Plants.</title>
        <authorList>
            <person name="Shi T."/>
            <person name="Rahmani R.S."/>
            <person name="Gugger P.F."/>
            <person name="Wang M."/>
            <person name="Li H."/>
            <person name="Zhang Y."/>
            <person name="Li Z."/>
            <person name="Wang Q."/>
            <person name="Van de Peer Y."/>
            <person name="Marchal K."/>
            <person name="Chen J."/>
        </authorList>
    </citation>
    <scope>NUCLEOTIDE SEQUENCE [LARGE SCALE GENOMIC DNA]</scope>
    <source>
        <tissue evidence="3">Leaf</tissue>
    </source>
</reference>
<feature type="compositionally biased region" description="Basic and acidic residues" evidence="1">
    <location>
        <begin position="60"/>
        <end position="72"/>
    </location>
</feature>
<dbReference type="EMBL" id="DUZY01000006">
    <property type="protein sequence ID" value="DAD43194.1"/>
    <property type="molecule type" value="Genomic_DNA"/>
</dbReference>
<sequence length="86" mass="9538">MKISSRALAALLTLVLFHLLMCSVLSLHHESKSPRERIQSRRLLLSAASVSVNLKKLNGKNKEPKKAVETSLRRAPPSVSNPIQNK</sequence>
<proteinExistence type="predicted"/>
<accession>A0A822ZA85</accession>
<feature type="signal peptide" evidence="2">
    <location>
        <begin position="1"/>
        <end position="26"/>
    </location>
</feature>